<reference evidence="1 2" key="1">
    <citation type="journal article" date="2023" name="Plants (Basel)">
        <title>Bridging the Gap: Combining Genomics and Transcriptomics Approaches to Understand Stylosanthes scabra, an Orphan Legume from the Brazilian Caatinga.</title>
        <authorList>
            <person name="Ferreira-Neto J.R.C."/>
            <person name="da Silva M.D."/>
            <person name="Binneck E."/>
            <person name="de Melo N.F."/>
            <person name="da Silva R.H."/>
            <person name="de Melo A.L.T.M."/>
            <person name="Pandolfi V."/>
            <person name="Bustamante F.O."/>
            <person name="Brasileiro-Vidal A.C."/>
            <person name="Benko-Iseppon A.M."/>
        </authorList>
    </citation>
    <scope>NUCLEOTIDE SEQUENCE [LARGE SCALE GENOMIC DNA]</scope>
    <source>
        <tissue evidence="1">Leaves</tissue>
    </source>
</reference>
<organism evidence="1 2">
    <name type="scientific">Stylosanthes scabra</name>
    <dbReference type="NCBI Taxonomy" id="79078"/>
    <lineage>
        <taxon>Eukaryota</taxon>
        <taxon>Viridiplantae</taxon>
        <taxon>Streptophyta</taxon>
        <taxon>Embryophyta</taxon>
        <taxon>Tracheophyta</taxon>
        <taxon>Spermatophyta</taxon>
        <taxon>Magnoliopsida</taxon>
        <taxon>eudicotyledons</taxon>
        <taxon>Gunneridae</taxon>
        <taxon>Pentapetalae</taxon>
        <taxon>rosids</taxon>
        <taxon>fabids</taxon>
        <taxon>Fabales</taxon>
        <taxon>Fabaceae</taxon>
        <taxon>Papilionoideae</taxon>
        <taxon>50 kb inversion clade</taxon>
        <taxon>dalbergioids sensu lato</taxon>
        <taxon>Dalbergieae</taxon>
        <taxon>Pterocarpus clade</taxon>
        <taxon>Stylosanthes</taxon>
    </lineage>
</organism>
<dbReference type="Proteomes" id="UP001341840">
    <property type="component" value="Unassembled WGS sequence"/>
</dbReference>
<name>A0ABU6T0K3_9FABA</name>
<dbReference type="EMBL" id="JASCZI010067364">
    <property type="protein sequence ID" value="MED6142182.1"/>
    <property type="molecule type" value="Genomic_DNA"/>
</dbReference>
<evidence type="ECO:0000313" key="1">
    <source>
        <dbReference type="EMBL" id="MED6142182.1"/>
    </source>
</evidence>
<evidence type="ECO:0000313" key="2">
    <source>
        <dbReference type="Proteomes" id="UP001341840"/>
    </source>
</evidence>
<proteinExistence type="predicted"/>
<keyword evidence="2" id="KW-1185">Reference proteome</keyword>
<gene>
    <name evidence="1" type="ORF">PIB30_111283</name>
</gene>
<comment type="caution">
    <text evidence="1">The sequence shown here is derived from an EMBL/GenBank/DDBJ whole genome shotgun (WGS) entry which is preliminary data.</text>
</comment>
<feature type="non-terminal residue" evidence="1">
    <location>
        <position position="118"/>
    </location>
</feature>
<sequence>MPWHVAHMLRSVGRHMCTTCTGCQRCLMYTASVFHRPPRRVTGHRMEVPPSFQTPVCGEQGQGVRGPCESGRTWMPLIRTGRGDVVSADRLVIPGRIATNEAPQSGTEFSFALCCVVM</sequence>
<accession>A0ABU6T0K3</accession>
<protein>
    <submittedName>
        <fullName evidence="1">Uncharacterized protein</fullName>
    </submittedName>
</protein>